<sequence>MIDPKDINLPDFLANWYGPPVSVNQPQVGDARLPDPLREWYGLAHRWKKIQSASHHVYDPQQIRVTGGKCEFMADSTGDWFWAFDPGGSNSVYEAELRGEWKLIPESFSVFLVHLTIVQVAASASFGRLCSQVPDELLLKILEPMEEVGFGGWNWPRPGHRIFMSEELIADVGPAMDFRAPWRNRSGFSSVSVSGMSSGNLDYLDCIPSVKWLRGDVG</sequence>
<proteinExistence type="predicted"/>
<dbReference type="Proteomes" id="UP001589710">
    <property type="component" value="Unassembled WGS sequence"/>
</dbReference>
<dbReference type="RefSeq" id="WP_345519930.1">
    <property type="nucleotide sequence ID" value="NZ_BAAAXD010000055.1"/>
</dbReference>
<gene>
    <name evidence="1" type="ORF">ACFFTL_12490</name>
</gene>
<protein>
    <recommendedName>
        <fullName evidence="3">SMI1/KNR4 family protein</fullName>
    </recommendedName>
</protein>
<accession>A0ABV5R5K5</accession>
<evidence type="ECO:0008006" key="3">
    <source>
        <dbReference type="Google" id="ProtNLM"/>
    </source>
</evidence>
<reference evidence="1 2" key="1">
    <citation type="submission" date="2024-09" db="EMBL/GenBank/DDBJ databases">
        <authorList>
            <person name="Sun Q."/>
            <person name="Mori K."/>
        </authorList>
    </citation>
    <scope>NUCLEOTIDE SEQUENCE [LARGE SCALE GENOMIC DNA]</scope>
    <source>
        <strain evidence="1 2">JCM 3331</strain>
    </source>
</reference>
<organism evidence="1 2">
    <name type="scientific">Streptomyces yanii</name>
    <dbReference type="NCBI Taxonomy" id="78510"/>
    <lineage>
        <taxon>Bacteria</taxon>
        <taxon>Bacillati</taxon>
        <taxon>Actinomycetota</taxon>
        <taxon>Actinomycetes</taxon>
        <taxon>Kitasatosporales</taxon>
        <taxon>Streptomycetaceae</taxon>
        <taxon>Streptomyces</taxon>
    </lineage>
</organism>
<evidence type="ECO:0000313" key="2">
    <source>
        <dbReference type="Proteomes" id="UP001589710"/>
    </source>
</evidence>
<evidence type="ECO:0000313" key="1">
    <source>
        <dbReference type="EMBL" id="MFB9573115.1"/>
    </source>
</evidence>
<name>A0ABV5R5K5_9ACTN</name>
<comment type="caution">
    <text evidence="1">The sequence shown here is derived from an EMBL/GenBank/DDBJ whole genome shotgun (WGS) entry which is preliminary data.</text>
</comment>
<keyword evidence="2" id="KW-1185">Reference proteome</keyword>
<dbReference type="EMBL" id="JBHMCG010000056">
    <property type="protein sequence ID" value="MFB9573115.1"/>
    <property type="molecule type" value="Genomic_DNA"/>
</dbReference>